<organism evidence="1 2">
    <name type="scientific">Candidatus Daviesbacteria bacterium GW2011_GWA2_38_24</name>
    <dbReference type="NCBI Taxonomy" id="1618422"/>
    <lineage>
        <taxon>Bacteria</taxon>
        <taxon>Candidatus Daviesiibacteriota</taxon>
    </lineage>
</organism>
<proteinExistence type="predicted"/>
<dbReference type="EMBL" id="LBUP01000001">
    <property type="protein sequence ID" value="KKQ67374.1"/>
    <property type="molecule type" value="Genomic_DNA"/>
</dbReference>
<evidence type="ECO:0000313" key="2">
    <source>
        <dbReference type="Proteomes" id="UP000034235"/>
    </source>
</evidence>
<accession>A0A0G0M141</accession>
<evidence type="ECO:0000313" key="1">
    <source>
        <dbReference type="EMBL" id="KKQ67374.1"/>
    </source>
</evidence>
<gene>
    <name evidence="1" type="ORF">US86_C0001G0301</name>
</gene>
<dbReference type="AlphaFoldDB" id="A0A0G0M141"/>
<reference evidence="1 2" key="1">
    <citation type="journal article" date="2015" name="Nature">
        <title>rRNA introns, odd ribosomes, and small enigmatic genomes across a large radiation of phyla.</title>
        <authorList>
            <person name="Brown C.T."/>
            <person name="Hug L.A."/>
            <person name="Thomas B.C."/>
            <person name="Sharon I."/>
            <person name="Castelle C.J."/>
            <person name="Singh A."/>
            <person name="Wilkins M.J."/>
            <person name="Williams K.H."/>
            <person name="Banfield J.F."/>
        </authorList>
    </citation>
    <scope>NUCLEOTIDE SEQUENCE [LARGE SCALE GENOMIC DNA]</scope>
</reference>
<name>A0A0G0M141_9BACT</name>
<dbReference type="Proteomes" id="UP000034235">
    <property type="component" value="Unassembled WGS sequence"/>
</dbReference>
<protein>
    <submittedName>
        <fullName evidence="1">Uncharacterized protein</fullName>
    </submittedName>
</protein>
<comment type="caution">
    <text evidence="1">The sequence shown here is derived from an EMBL/GenBank/DDBJ whole genome shotgun (WGS) entry which is preliminary data.</text>
</comment>
<sequence length="66" mass="7455">MGIETESAGPEIVGHINQDGTRVNYSRREWVRVTKHQAPETIGVSLPRKPDRMLMAGWSKPLGRKK</sequence>